<feature type="signal peptide" evidence="2">
    <location>
        <begin position="1"/>
        <end position="18"/>
    </location>
</feature>
<name>A0A4R6IZA0_9BACT</name>
<evidence type="ECO:0000313" key="5">
    <source>
        <dbReference type="Proteomes" id="UP000295741"/>
    </source>
</evidence>
<accession>A0A4R6IZA0</accession>
<keyword evidence="2" id="KW-0732">Signal</keyword>
<organism evidence="4 5">
    <name type="scientific">Sediminibacterium goheungense</name>
    <dbReference type="NCBI Taxonomy" id="1086393"/>
    <lineage>
        <taxon>Bacteria</taxon>
        <taxon>Pseudomonadati</taxon>
        <taxon>Bacteroidota</taxon>
        <taxon>Chitinophagia</taxon>
        <taxon>Chitinophagales</taxon>
        <taxon>Chitinophagaceae</taxon>
        <taxon>Sediminibacterium</taxon>
    </lineage>
</organism>
<keyword evidence="5" id="KW-1185">Reference proteome</keyword>
<sequence length="241" mass="27221">MKPIILIIACFCILSVQAQTSGTKATLNDKSLVKDSSGMIYPYAIWQRLYQTGEYGIRLLNAASDPQEFLLYRFSEEQMKVREASMPKPRESTFFRTGNTLRSVKMVTMDGKKYNLKELTGKVVVLNFWFINCPPCRMEIPHLNKMTDGYKNREDIVFLAIALDQSYELKEFLKELPFNYGIVDGGGYIAEQYGVKAFPTHVVLDKEGKITFHTMGYGAGTVPWLKKSIDAALGPQALGTE</sequence>
<dbReference type="GO" id="GO:0016491">
    <property type="term" value="F:oxidoreductase activity"/>
    <property type="evidence" value="ECO:0007669"/>
    <property type="project" value="InterPro"/>
</dbReference>
<comment type="caution">
    <text evidence="4">The sequence shown here is derived from an EMBL/GenBank/DDBJ whole genome shotgun (WGS) entry which is preliminary data.</text>
</comment>
<proteinExistence type="predicted"/>
<dbReference type="InterPro" id="IPR000866">
    <property type="entry name" value="AhpC/TSA"/>
</dbReference>
<dbReference type="InterPro" id="IPR036249">
    <property type="entry name" value="Thioredoxin-like_sf"/>
</dbReference>
<dbReference type="SUPFAM" id="SSF52833">
    <property type="entry name" value="Thioredoxin-like"/>
    <property type="match status" value="1"/>
</dbReference>
<feature type="chain" id="PRO_5020242717" evidence="2">
    <location>
        <begin position="19"/>
        <end position="241"/>
    </location>
</feature>
<dbReference type="InterPro" id="IPR013766">
    <property type="entry name" value="Thioredoxin_domain"/>
</dbReference>
<dbReference type="PANTHER" id="PTHR42852:SF13">
    <property type="entry name" value="PROTEIN DIPZ"/>
    <property type="match status" value="1"/>
</dbReference>
<dbReference type="AlphaFoldDB" id="A0A4R6IZA0"/>
<evidence type="ECO:0000256" key="1">
    <source>
        <dbReference type="ARBA" id="ARBA00023284"/>
    </source>
</evidence>
<reference evidence="4 5" key="1">
    <citation type="submission" date="2019-03" db="EMBL/GenBank/DDBJ databases">
        <title>Genomic Encyclopedia of Archaeal and Bacterial Type Strains, Phase II (KMG-II): from individual species to whole genera.</title>
        <authorList>
            <person name="Goeker M."/>
        </authorList>
    </citation>
    <scope>NUCLEOTIDE SEQUENCE [LARGE SCALE GENOMIC DNA]</scope>
    <source>
        <strain evidence="4 5">DSM 28323</strain>
    </source>
</reference>
<dbReference type="PROSITE" id="PS51352">
    <property type="entry name" value="THIOREDOXIN_2"/>
    <property type="match status" value="1"/>
</dbReference>
<dbReference type="RefSeq" id="WP_162847314.1">
    <property type="nucleotide sequence ID" value="NZ_SNWP01000010.1"/>
</dbReference>
<protein>
    <submittedName>
        <fullName evidence="4">Peroxiredoxin</fullName>
    </submittedName>
</protein>
<dbReference type="CDD" id="cd02966">
    <property type="entry name" value="TlpA_like_family"/>
    <property type="match status" value="1"/>
</dbReference>
<feature type="domain" description="Thioredoxin" evidence="3">
    <location>
        <begin position="95"/>
        <end position="234"/>
    </location>
</feature>
<dbReference type="PROSITE" id="PS00194">
    <property type="entry name" value="THIOREDOXIN_1"/>
    <property type="match status" value="1"/>
</dbReference>
<dbReference type="GO" id="GO:0016209">
    <property type="term" value="F:antioxidant activity"/>
    <property type="evidence" value="ECO:0007669"/>
    <property type="project" value="InterPro"/>
</dbReference>
<keyword evidence="1" id="KW-0676">Redox-active center</keyword>
<evidence type="ECO:0000313" key="4">
    <source>
        <dbReference type="EMBL" id="TDO28214.1"/>
    </source>
</evidence>
<dbReference type="Gene3D" id="3.40.30.10">
    <property type="entry name" value="Glutaredoxin"/>
    <property type="match status" value="1"/>
</dbReference>
<gene>
    <name evidence="4" type="ORF">BC659_0276</name>
</gene>
<evidence type="ECO:0000259" key="3">
    <source>
        <dbReference type="PROSITE" id="PS51352"/>
    </source>
</evidence>
<dbReference type="Proteomes" id="UP000295741">
    <property type="component" value="Unassembled WGS sequence"/>
</dbReference>
<dbReference type="Pfam" id="PF00578">
    <property type="entry name" value="AhpC-TSA"/>
    <property type="match status" value="1"/>
</dbReference>
<dbReference type="InterPro" id="IPR050553">
    <property type="entry name" value="Thioredoxin_ResA/DsbE_sf"/>
</dbReference>
<evidence type="ECO:0000256" key="2">
    <source>
        <dbReference type="SAM" id="SignalP"/>
    </source>
</evidence>
<dbReference type="PANTHER" id="PTHR42852">
    <property type="entry name" value="THIOL:DISULFIDE INTERCHANGE PROTEIN DSBE"/>
    <property type="match status" value="1"/>
</dbReference>
<dbReference type="EMBL" id="SNWP01000010">
    <property type="protein sequence ID" value="TDO28214.1"/>
    <property type="molecule type" value="Genomic_DNA"/>
</dbReference>
<dbReference type="InterPro" id="IPR017937">
    <property type="entry name" value="Thioredoxin_CS"/>
</dbReference>